<protein>
    <submittedName>
        <fullName evidence="1">Uncharacterized protein</fullName>
    </submittedName>
</protein>
<evidence type="ECO:0000313" key="1">
    <source>
        <dbReference type="EMBL" id="AWN41984.1"/>
    </source>
</evidence>
<keyword evidence="2" id="KW-1185">Reference proteome</keyword>
<proteinExistence type="predicted"/>
<accession>A0A2U8W7A9</accession>
<gene>
    <name evidence="1" type="ORF">DK389_17650</name>
</gene>
<reference evidence="2" key="1">
    <citation type="submission" date="2018-05" db="EMBL/GenBank/DDBJ databases">
        <title>Complete Genome Sequence of Methylobacterium sp. 17SD2-17.</title>
        <authorList>
            <person name="Srinivasan S."/>
        </authorList>
    </citation>
    <scope>NUCLEOTIDE SEQUENCE [LARGE SCALE GENOMIC DNA]</scope>
    <source>
        <strain evidence="2">17SD2-17</strain>
    </source>
</reference>
<organism evidence="1 2">
    <name type="scientific">Methylobacterium durans</name>
    <dbReference type="NCBI Taxonomy" id="2202825"/>
    <lineage>
        <taxon>Bacteria</taxon>
        <taxon>Pseudomonadati</taxon>
        <taxon>Pseudomonadota</taxon>
        <taxon>Alphaproteobacteria</taxon>
        <taxon>Hyphomicrobiales</taxon>
        <taxon>Methylobacteriaceae</taxon>
        <taxon>Methylobacterium</taxon>
    </lineage>
</organism>
<name>A0A2U8W7A9_9HYPH</name>
<dbReference type="OrthoDB" id="8005698at2"/>
<dbReference type="Proteomes" id="UP000245926">
    <property type="component" value="Chromosome"/>
</dbReference>
<dbReference type="RefSeq" id="WP_109891512.1">
    <property type="nucleotide sequence ID" value="NZ_CP029550.1"/>
</dbReference>
<evidence type="ECO:0000313" key="2">
    <source>
        <dbReference type="Proteomes" id="UP000245926"/>
    </source>
</evidence>
<dbReference type="EMBL" id="CP029550">
    <property type="protein sequence ID" value="AWN41984.1"/>
    <property type="molecule type" value="Genomic_DNA"/>
</dbReference>
<dbReference type="KEGG" id="mets:DK389_17650"/>
<dbReference type="AlphaFoldDB" id="A0A2U8W7A9"/>
<sequence length="170" mass="19719">MTVLFPDIDSPQLERFIAPFGRMMLAFGRAHEAVVELTLLEKPDEAEAREYVSGTADLPKKMRRLFREKIDTHWFGMVDVAVKRFARIAEERHHLIHGEWWFDEFDQARLVVRRLHKGQLHHSTDVTPERLEEWTSALVAAADDFELVFDAVRMSREAPQSAAAPKPDRL</sequence>